<evidence type="ECO:0000259" key="3">
    <source>
        <dbReference type="PROSITE" id="PS50172"/>
    </source>
</evidence>
<dbReference type="Gene3D" id="3.40.50.10190">
    <property type="entry name" value="BRCT domain"/>
    <property type="match status" value="7"/>
</dbReference>
<feature type="domain" description="BRCT" evidence="3">
    <location>
        <begin position="289"/>
        <end position="379"/>
    </location>
</feature>
<feature type="region of interest" description="Disordered" evidence="2">
    <location>
        <begin position="435"/>
        <end position="470"/>
    </location>
</feature>
<keyword evidence="5" id="KW-1185">Reference proteome</keyword>
<dbReference type="Pfam" id="PF21298">
    <property type="entry name" value="TopBP1_BRCT0"/>
    <property type="match status" value="1"/>
</dbReference>
<feature type="domain" description="BRCT" evidence="3">
    <location>
        <begin position="564"/>
        <end position="661"/>
    </location>
</feature>
<dbReference type="FunFam" id="3.40.50.10190:FF:000020">
    <property type="entry name" value="DNA topoisomerase II binding protein 1"/>
    <property type="match status" value="1"/>
</dbReference>
<feature type="region of interest" description="Disordered" evidence="2">
    <location>
        <begin position="727"/>
        <end position="752"/>
    </location>
</feature>
<dbReference type="Proteomes" id="UP000516260">
    <property type="component" value="Chromosome 17"/>
</dbReference>
<dbReference type="FunFam" id="3.40.50.10190:FF:000021">
    <property type="entry name" value="DNA topoisomerase II binding protein 1"/>
    <property type="match status" value="1"/>
</dbReference>
<dbReference type="SUPFAM" id="SSF52113">
    <property type="entry name" value="BRCT domain"/>
    <property type="match status" value="4"/>
</dbReference>
<dbReference type="GO" id="GO:0006270">
    <property type="term" value="P:DNA replication initiation"/>
    <property type="evidence" value="ECO:0007669"/>
    <property type="project" value="TreeGrafter"/>
</dbReference>
<feature type="domain" description="BRCT" evidence="3">
    <location>
        <begin position="150"/>
        <end position="222"/>
    </location>
</feature>
<dbReference type="InterPro" id="IPR049542">
    <property type="entry name" value="TopBP1-like_BRCT0"/>
</dbReference>
<organism evidence="4 5">
    <name type="scientific">Takifugu bimaculatus</name>
    <dbReference type="NCBI Taxonomy" id="433685"/>
    <lineage>
        <taxon>Eukaryota</taxon>
        <taxon>Metazoa</taxon>
        <taxon>Chordata</taxon>
        <taxon>Craniata</taxon>
        <taxon>Vertebrata</taxon>
        <taxon>Euteleostomi</taxon>
        <taxon>Actinopterygii</taxon>
        <taxon>Neopterygii</taxon>
        <taxon>Teleostei</taxon>
        <taxon>Neoteleostei</taxon>
        <taxon>Acanthomorphata</taxon>
        <taxon>Eupercaria</taxon>
        <taxon>Tetraodontiformes</taxon>
        <taxon>Tetradontoidea</taxon>
        <taxon>Tetraodontidae</taxon>
        <taxon>Takifugu</taxon>
    </lineage>
</organism>
<dbReference type="EMBL" id="SWLE01000009">
    <property type="protein sequence ID" value="TNM96508.1"/>
    <property type="molecule type" value="Genomic_DNA"/>
</dbReference>
<dbReference type="FunFam" id="3.40.50.10190:FF:000029">
    <property type="entry name" value="DNA topoisomerase II binding protein 1"/>
    <property type="match status" value="1"/>
</dbReference>
<feature type="domain" description="BRCT" evidence="3">
    <location>
        <begin position="77"/>
        <end position="136"/>
    </location>
</feature>
<dbReference type="CDD" id="cd17749">
    <property type="entry name" value="BRCT_TopBP1_rpt4"/>
    <property type="match status" value="1"/>
</dbReference>
<dbReference type="InterPro" id="IPR044737">
    <property type="entry name" value="TopBP1_BRCT_1"/>
</dbReference>
<dbReference type="PROSITE" id="PS50172">
    <property type="entry name" value="BRCT"/>
    <property type="match status" value="5"/>
</dbReference>
<dbReference type="GO" id="GO:0033314">
    <property type="term" value="P:mitotic DNA replication checkpoint signaling"/>
    <property type="evidence" value="ECO:0007669"/>
    <property type="project" value="TreeGrafter"/>
</dbReference>
<keyword evidence="1" id="KW-0677">Repeat</keyword>
<feature type="region of interest" description="Disordered" evidence="2">
    <location>
        <begin position="224"/>
        <end position="246"/>
    </location>
</feature>
<proteinExistence type="predicted"/>
<dbReference type="InterPro" id="IPR059215">
    <property type="entry name" value="BRCT2_TopBP1-like"/>
</dbReference>
<dbReference type="AlphaFoldDB" id="A0A4Z2BXP1"/>
<protein>
    <recommendedName>
        <fullName evidence="3">BRCT domain-containing protein</fullName>
    </recommendedName>
</protein>
<dbReference type="Pfam" id="PF12738">
    <property type="entry name" value="PTCB-BRCT"/>
    <property type="match status" value="1"/>
</dbReference>
<reference evidence="4 5" key="1">
    <citation type="submission" date="2019-04" db="EMBL/GenBank/DDBJ databases">
        <title>The sequence and de novo assembly of Takifugu bimaculatus genome using PacBio and Hi-C technologies.</title>
        <authorList>
            <person name="Xu P."/>
            <person name="Liu B."/>
            <person name="Zhou Z."/>
        </authorList>
    </citation>
    <scope>NUCLEOTIDE SEQUENCE [LARGE SCALE GENOMIC DNA]</scope>
    <source>
        <strain evidence="4">TB-2018</strain>
        <tissue evidence="4">Muscle</tissue>
    </source>
</reference>
<dbReference type="InterPro" id="IPR036420">
    <property type="entry name" value="BRCT_dom_sf"/>
</dbReference>
<feature type="region of interest" description="Disordered" evidence="2">
    <location>
        <begin position="661"/>
        <end position="687"/>
    </location>
</feature>
<dbReference type="CDD" id="cd17718">
    <property type="entry name" value="BRCT_TopBP1_rpt3"/>
    <property type="match status" value="1"/>
</dbReference>
<dbReference type="PANTHER" id="PTHR13561">
    <property type="entry name" value="DNA REPLICATION REGULATOR DPB11-RELATED"/>
    <property type="match status" value="1"/>
</dbReference>
<dbReference type="InterPro" id="IPR001357">
    <property type="entry name" value="BRCT_dom"/>
</dbReference>
<evidence type="ECO:0000256" key="2">
    <source>
        <dbReference type="SAM" id="MobiDB-lite"/>
    </source>
</evidence>
<accession>A0A4Z2BXP1</accession>
<feature type="compositionally biased region" description="Polar residues" evidence="2">
    <location>
        <begin position="227"/>
        <end position="243"/>
    </location>
</feature>
<evidence type="ECO:0000313" key="4">
    <source>
        <dbReference type="EMBL" id="TNM96508.1"/>
    </source>
</evidence>
<sequence>MPREDREGFIVKFVESKGQKTEYSVKAYELGCRVVGPLVVVFCLQQQHCVPKAEKPVYNMAMADVTISCTSLDKAARAEVMDLVQLMGGRVYLDLNVSVTHLIAGEVGSKKYLVAASLGKPILLPSWVKACWEKSQDSLFRYTDLPVEEYLCPVLRGCTVCVTGLTSTERKDVQRLCEQHGASYSGQKYECAKKWNVYCVSLHWLFDSIEKGFCQDESRYTVERNASKSTRPHTSTPTGTNKEGPSLLGLSHISVNASMTINDTALTNGTISRLEIPDPIDSLDLTVCPGDDILDGCKLYLCGLPTKKLEKLRRLVNTTGGLRFNQPSEELTHVVMGDLDEDIKNFVSKTTHRPHVVTVQWLVDCFTKGCVLPEDGYLHPDCLPPAPTALSVPDHRASTSRLSAAPPMASLNTPTYNKAEEDLLSQYMDDETTVVDAAPPAGGTNSPGLQPESGHNQSGGPEPNSTLPEGSEAGLFFGKRFLLVGFGAEADAQLSLLVIENGGRVLTGQTRMVADYAVVPLLGCSVEATVDEVVTDTWLAMCVEKESVLQLSSNPLFTPVPVMDGRFPLKNCVLSVSQFTGAERESLVELAKYLGAEVQDYFVRLANHKKGMLASTHLVLQSPEGTKYQAAKKWGLPAVTMRWILESARSGQRATEERFLIDLPPSPEREDESFVGGSQKPPLSPPARVSPEIPLLGPQSGKAVTPLDLGRFQSKVFRSVLDEMKPKDNIGTLQETGRRNSQQKEASVPLDTPSRFLSRDQLFRPSFNVKVLT</sequence>
<dbReference type="PANTHER" id="PTHR13561:SF20">
    <property type="entry name" value="DNA TOPOISOMERASE 2-BINDING PROTEIN 1"/>
    <property type="match status" value="1"/>
</dbReference>
<gene>
    <name evidence="4" type="ORF">fugu_016169</name>
</gene>
<dbReference type="Pfam" id="PF00533">
    <property type="entry name" value="BRCT"/>
    <property type="match status" value="3"/>
</dbReference>
<comment type="caution">
    <text evidence="4">The sequence shown here is derived from an EMBL/GenBank/DDBJ whole genome shotgun (WGS) entry which is preliminary data.</text>
</comment>
<dbReference type="CDD" id="cd17737">
    <property type="entry name" value="BRCT_TopBP1_rpt1"/>
    <property type="match status" value="1"/>
</dbReference>
<feature type="compositionally biased region" description="Polar residues" evidence="2">
    <location>
        <begin position="443"/>
        <end position="468"/>
    </location>
</feature>
<name>A0A4Z2BXP1_9TELE</name>
<dbReference type="CDD" id="cd18434">
    <property type="entry name" value="BRCT_TopBP1_rpt5"/>
    <property type="match status" value="1"/>
</dbReference>
<evidence type="ECO:0000256" key="1">
    <source>
        <dbReference type="ARBA" id="ARBA00022737"/>
    </source>
</evidence>
<feature type="compositionally biased region" description="Polar residues" evidence="2">
    <location>
        <begin position="731"/>
        <end position="745"/>
    </location>
</feature>
<evidence type="ECO:0000313" key="5">
    <source>
        <dbReference type="Proteomes" id="UP000516260"/>
    </source>
</evidence>
<dbReference type="CDD" id="cd17731">
    <property type="entry name" value="BRCT_TopBP1_rpt2_like"/>
    <property type="match status" value="1"/>
</dbReference>
<feature type="domain" description="BRCT" evidence="3">
    <location>
        <begin position="471"/>
        <end position="556"/>
    </location>
</feature>
<dbReference type="GO" id="GO:0007095">
    <property type="term" value="P:mitotic G2 DNA damage checkpoint signaling"/>
    <property type="evidence" value="ECO:0007669"/>
    <property type="project" value="TreeGrafter"/>
</dbReference>
<dbReference type="SMART" id="SM00292">
    <property type="entry name" value="BRCT"/>
    <property type="match status" value="5"/>
</dbReference>